<dbReference type="AlphaFoldDB" id="A0A518CTH0"/>
<sequence>MFTFLGLELYHNMLSNGKTFMFFQPGQLDESKK</sequence>
<accession>A0A518CTH0</accession>
<name>A0A518CTH0_9PLAN</name>
<evidence type="ECO:0000313" key="1">
    <source>
        <dbReference type="EMBL" id="QDU82518.1"/>
    </source>
</evidence>
<evidence type="ECO:0000313" key="2">
    <source>
        <dbReference type="Proteomes" id="UP000317178"/>
    </source>
</evidence>
<gene>
    <name evidence="1" type="ORF">Pla110_42760</name>
</gene>
<reference evidence="1 2" key="1">
    <citation type="submission" date="2019-02" db="EMBL/GenBank/DDBJ databases">
        <title>Deep-cultivation of Planctomycetes and their phenomic and genomic characterization uncovers novel biology.</title>
        <authorList>
            <person name="Wiegand S."/>
            <person name="Jogler M."/>
            <person name="Boedeker C."/>
            <person name="Pinto D."/>
            <person name="Vollmers J."/>
            <person name="Rivas-Marin E."/>
            <person name="Kohn T."/>
            <person name="Peeters S.H."/>
            <person name="Heuer A."/>
            <person name="Rast P."/>
            <person name="Oberbeckmann S."/>
            <person name="Bunk B."/>
            <person name="Jeske O."/>
            <person name="Meyerdierks A."/>
            <person name="Storesund J.E."/>
            <person name="Kallscheuer N."/>
            <person name="Luecker S."/>
            <person name="Lage O.M."/>
            <person name="Pohl T."/>
            <person name="Merkel B.J."/>
            <person name="Hornburger P."/>
            <person name="Mueller R.-W."/>
            <person name="Bruemmer F."/>
            <person name="Labrenz M."/>
            <person name="Spormann A.M."/>
            <person name="Op den Camp H."/>
            <person name="Overmann J."/>
            <person name="Amann R."/>
            <person name="Jetten M.S.M."/>
            <person name="Mascher T."/>
            <person name="Medema M.H."/>
            <person name="Devos D.P."/>
            <person name="Kaster A.-K."/>
            <person name="Ovreas L."/>
            <person name="Rohde M."/>
            <person name="Galperin M.Y."/>
            <person name="Jogler C."/>
        </authorList>
    </citation>
    <scope>NUCLEOTIDE SEQUENCE [LARGE SCALE GENOMIC DNA]</scope>
    <source>
        <strain evidence="1 2">Pla110</strain>
    </source>
</reference>
<dbReference type="KEGG" id="plon:Pla110_42760"/>
<dbReference type="Proteomes" id="UP000317178">
    <property type="component" value="Chromosome"/>
</dbReference>
<proteinExistence type="predicted"/>
<dbReference type="EMBL" id="CP036281">
    <property type="protein sequence ID" value="QDU82518.1"/>
    <property type="molecule type" value="Genomic_DNA"/>
</dbReference>
<organism evidence="1 2">
    <name type="scientific">Polystyrenella longa</name>
    <dbReference type="NCBI Taxonomy" id="2528007"/>
    <lineage>
        <taxon>Bacteria</taxon>
        <taxon>Pseudomonadati</taxon>
        <taxon>Planctomycetota</taxon>
        <taxon>Planctomycetia</taxon>
        <taxon>Planctomycetales</taxon>
        <taxon>Planctomycetaceae</taxon>
        <taxon>Polystyrenella</taxon>
    </lineage>
</organism>
<protein>
    <submittedName>
        <fullName evidence="1">Uncharacterized protein</fullName>
    </submittedName>
</protein>
<keyword evidence="2" id="KW-1185">Reference proteome</keyword>